<dbReference type="Pfam" id="PF20700">
    <property type="entry name" value="Mutator"/>
    <property type="match status" value="1"/>
</dbReference>
<dbReference type="EMBL" id="BGPR01144717">
    <property type="protein sequence ID" value="GBN74597.1"/>
    <property type="molecule type" value="Genomic_DNA"/>
</dbReference>
<dbReference type="Proteomes" id="UP000499080">
    <property type="component" value="Unassembled WGS sequence"/>
</dbReference>
<evidence type="ECO:0000313" key="2">
    <source>
        <dbReference type="EMBL" id="GBN23973.1"/>
    </source>
</evidence>
<keyword evidence="4" id="KW-1185">Reference proteome</keyword>
<accession>A0A4Y2MBL4</accession>
<dbReference type="OrthoDB" id="6427993at2759"/>
<evidence type="ECO:0000259" key="1">
    <source>
        <dbReference type="Pfam" id="PF20700"/>
    </source>
</evidence>
<dbReference type="EMBL" id="BGPR01007062">
    <property type="protein sequence ID" value="GBN23973.1"/>
    <property type="molecule type" value="Genomic_DNA"/>
</dbReference>
<feature type="domain" description="Mutator-like transposase" evidence="1">
    <location>
        <begin position="7"/>
        <end position="108"/>
    </location>
</feature>
<proteinExistence type="predicted"/>
<evidence type="ECO:0000313" key="3">
    <source>
        <dbReference type="EMBL" id="GBN74597.1"/>
    </source>
</evidence>
<sequence>MLICSRKQRLETLKKKLEGAANDVASNVMKEAALELRKAGNGDDIIQCGVSVDGAWQRRGNSSLNGCVSAISIDTGKILYIELMSKICRFCKKVTSANINNSHNCAKHTDSGGFCQYEATGEKLLLSPLRLPNIANKHYIVNRIGFEAS</sequence>
<name>A0A4Y2MBL4_ARAVE</name>
<evidence type="ECO:0000313" key="4">
    <source>
        <dbReference type="Proteomes" id="UP000499080"/>
    </source>
</evidence>
<reference evidence="2 4" key="1">
    <citation type="journal article" date="2019" name="Sci. Rep.">
        <title>Orb-weaving spider Araneus ventricosus genome elucidates the spidroin gene catalogue.</title>
        <authorList>
            <person name="Kono N."/>
            <person name="Nakamura H."/>
            <person name="Ohtoshi R."/>
            <person name="Moran D.A.P."/>
            <person name="Shinohara A."/>
            <person name="Yoshida Y."/>
            <person name="Fujiwara M."/>
            <person name="Mori M."/>
            <person name="Tomita M."/>
            <person name="Arakawa K."/>
        </authorList>
    </citation>
    <scope>NUCLEOTIDE SEQUENCE [LARGE SCALE GENOMIC DNA]</scope>
</reference>
<gene>
    <name evidence="2" type="ORF">AVEN_122786_1</name>
    <name evidence="3" type="ORF">AVEN_158384_1</name>
</gene>
<organism evidence="2 4">
    <name type="scientific">Araneus ventricosus</name>
    <name type="common">Orbweaver spider</name>
    <name type="synonym">Epeira ventricosa</name>
    <dbReference type="NCBI Taxonomy" id="182803"/>
    <lineage>
        <taxon>Eukaryota</taxon>
        <taxon>Metazoa</taxon>
        <taxon>Ecdysozoa</taxon>
        <taxon>Arthropoda</taxon>
        <taxon>Chelicerata</taxon>
        <taxon>Arachnida</taxon>
        <taxon>Araneae</taxon>
        <taxon>Araneomorphae</taxon>
        <taxon>Entelegynae</taxon>
        <taxon>Araneoidea</taxon>
        <taxon>Araneidae</taxon>
        <taxon>Araneus</taxon>
    </lineage>
</organism>
<comment type="caution">
    <text evidence="2">The sequence shown here is derived from an EMBL/GenBank/DDBJ whole genome shotgun (WGS) entry which is preliminary data.</text>
</comment>
<dbReference type="InterPro" id="IPR049012">
    <property type="entry name" value="Mutator_transp_dom"/>
</dbReference>
<dbReference type="AlphaFoldDB" id="A0A4Y2MBL4"/>
<protein>
    <recommendedName>
        <fullName evidence="1">Mutator-like transposase domain-containing protein</fullName>
    </recommendedName>
</protein>